<keyword evidence="4" id="KW-0175">Coiled coil</keyword>
<keyword evidence="2" id="KW-0813">Transport</keyword>
<reference evidence="7" key="1">
    <citation type="submission" date="2022-01" db="EMBL/GenBank/DDBJ databases">
        <authorList>
            <person name="King R."/>
        </authorList>
    </citation>
    <scope>NUCLEOTIDE SEQUENCE</scope>
</reference>
<dbReference type="GO" id="GO:0036228">
    <property type="term" value="P:protein localization to nuclear inner membrane"/>
    <property type="evidence" value="ECO:0007669"/>
    <property type="project" value="TreeGrafter"/>
</dbReference>
<dbReference type="Proteomes" id="UP001152798">
    <property type="component" value="Chromosome 5"/>
</dbReference>
<dbReference type="GO" id="GO:0044613">
    <property type="term" value="C:nuclear pore central transport channel"/>
    <property type="evidence" value="ECO:0007669"/>
    <property type="project" value="TreeGrafter"/>
</dbReference>
<dbReference type="GO" id="GO:0006607">
    <property type="term" value="P:NLS-bearing protein import into nucleus"/>
    <property type="evidence" value="ECO:0007669"/>
    <property type="project" value="TreeGrafter"/>
</dbReference>
<comment type="subcellular location">
    <subcellularLocation>
        <location evidence="1">Nucleus</location>
    </subcellularLocation>
</comment>
<evidence type="ECO:0000313" key="7">
    <source>
        <dbReference type="EMBL" id="CAH1402399.1"/>
    </source>
</evidence>
<gene>
    <name evidence="7" type="ORF">NEZAVI_LOCUS11226</name>
</gene>
<organism evidence="7 8">
    <name type="scientific">Nezara viridula</name>
    <name type="common">Southern green stink bug</name>
    <name type="synonym">Cimex viridulus</name>
    <dbReference type="NCBI Taxonomy" id="85310"/>
    <lineage>
        <taxon>Eukaryota</taxon>
        <taxon>Metazoa</taxon>
        <taxon>Ecdysozoa</taxon>
        <taxon>Arthropoda</taxon>
        <taxon>Hexapoda</taxon>
        <taxon>Insecta</taxon>
        <taxon>Pterygota</taxon>
        <taxon>Neoptera</taxon>
        <taxon>Paraneoptera</taxon>
        <taxon>Hemiptera</taxon>
        <taxon>Heteroptera</taxon>
        <taxon>Panheteroptera</taxon>
        <taxon>Pentatomomorpha</taxon>
        <taxon>Pentatomoidea</taxon>
        <taxon>Pentatomidae</taxon>
        <taxon>Pentatominae</taxon>
        <taxon>Nezara</taxon>
    </lineage>
</organism>
<evidence type="ECO:0000256" key="2">
    <source>
        <dbReference type="ARBA" id="ARBA00022448"/>
    </source>
</evidence>
<dbReference type="InterPro" id="IPR025712">
    <property type="entry name" value="Nup54_alpha-helical_dom"/>
</dbReference>
<feature type="domain" description="Nup54 C-terminal interacting" evidence="6">
    <location>
        <begin position="477"/>
        <end position="514"/>
    </location>
</feature>
<dbReference type="PANTHER" id="PTHR13000:SF0">
    <property type="entry name" value="NUCLEOPORIN P54"/>
    <property type="match status" value="1"/>
</dbReference>
<evidence type="ECO:0000256" key="1">
    <source>
        <dbReference type="ARBA" id="ARBA00004123"/>
    </source>
</evidence>
<dbReference type="InterPro" id="IPR024864">
    <property type="entry name" value="Nup54/Nup57/Nup44"/>
</dbReference>
<dbReference type="GO" id="GO:0006999">
    <property type="term" value="P:nuclear pore organization"/>
    <property type="evidence" value="ECO:0007669"/>
    <property type="project" value="TreeGrafter"/>
</dbReference>
<dbReference type="PANTHER" id="PTHR13000">
    <property type="entry name" value="NUCLEOPORIN P54"/>
    <property type="match status" value="1"/>
</dbReference>
<evidence type="ECO:0000259" key="6">
    <source>
        <dbReference type="Pfam" id="PF18437"/>
    </source>
</evidence>
<evidence type="ECO:0000259" key="5">
    <source>
        <dbReference type="Pfam" id="PF13874"/>
    </source>
</evidence>
<feature type="domain" description="Nucleoporin Nup54 alpha-helical" evidence="5">
    <location>
        <begin position="326"/>
        <end position="461"/>
    </location>
</feature>
<name>A0A9P0MRJ9_NEZVI</name>
<evidence type="ECO:0008006" key="9">
    <source>
        <dbReference type="Google" id="ProtNLM"/>
    </source>
</evidence>
<evidence type="ECO:0000256" key="3">
    <source>
        <dbReference type="ARBA" id="ARBA00023242"/>
    </source>
</evidence>
<keyword evidence="3" id="KW-0539">Nucleus</keyword>
<dbReference type="EMBL" id="OV725081">
    <property type="protein sequence ID" value="CAH1402399.1"/>
    <property type="molecule type" value="Genomic_DNA"/>
</dbReference>
<feature type="coiled-coil region" evidence="4">
    <location>
        <begin position="383"/>
        <end position="410"/>
    </location>
</feature>
<dbReference type="GO" id="GO:0017056">
    <property type="term" value="F:structural constituent of nuclear pore"/>
    <property type="evidence" value="ECO:0007669"/>
    <property type="project" value="TreeGrafter"/>
</dbReference>
<proteinExistence type="predicted"/>
<evidence type="ECO:0000313" key="8">
    <source>
        <dbReference type="Proteomes" id="UP001152798"/>
    </source>
</evidence>
<dbReference type="Gene3D" id="1.20.5.490">
    <property type="entry name" value="Single helix bin"/>
    <property type="match status" value="1"/>
</dbReference>
<dbReference type="Pfam" id="PF13874">
    <property type="entry name" value="Nup54"/>
    <property type="match status" value="1"/>
</dbReference>
<accession>A0A9P0MRJ9</accession>
<evidence type="ECO:0000256" key="4">
    <source>
        <dbReference type="SAM" id="Coils"/>
    </source>
</evidence>
<dbReference type="InterPro" id="IPR040985">
    <property type="entry name" value="Nup54_C"/>
</dbReference>
<keyword evidence="8" id="KW-1185">Reference proteome</keyword>
<sequence>MAFNFGTTPTFGTSTTTASSFGFGTNTTASKRGFGTTFGTATTQQPNFGFGTPSAATTTASTGFGGFGTSTFGTATTTTPSLFSGFGQSNTTPSTGFANFGTKPIGTGFGSVTSTGIGSGGLGSGLTQVAQQPQQSSSELEVVLNSVYNCCMFGDERDEVLAKWNLLQASWGTGKGFYNPNAPPAEYTPQNPFYRFKAIVYSVKPTVEPRDGFVALQFNKKEEEIRNQDQQLGQGLAAIFGLSQRLNLTLHVDTIRPISASSTLVFIFMEEKSSNGQIKRISNQELASFLLQPTQVNQLKQMGVTDCYPFSCPDKDQIQEYLDNSPAGIDPLMWKQAQADNPDPVRLIPMPLLGFSELRWRYHCQVEETKRHTAFLDSVAEEILKIKSANEAARLKINEYKQKVIELEHRVLEVMVRQQIARNFGVALRPEEEMLRSQLDAVQSQLSSPQFAGRLSELQTQVRLHKQEVSQQSSDNYNMNPAVKDEIKQFLLMQQDAIKSVLDIMQNDEADLKILENDLSKFRSRISANV</sequence>
<protein>
    <recommendedName>
        <fullName evidence="9">Nucleoporin Nup54</fullName>
    </recommendedName>
</protein>
<dbReference type="Pfam" id="PF18437">
    <property type="entry name" value="Nup54_C"/>
    <property type="match status" value="1"/>
</dbReference>
<dbReference type="Gene3D" id="1.20.5.170">
    <property type="match status" value="1"/>
</dbReference>
<dbReference type="AlphaFoldDB" id="A0A9P0MRJ9"/>